<evidence type="ECO:0000259" key="1">
    <source>
        <dbReference type="Pfam" id="PF00535"/>
    </source>
</evidence>
<dbReference type="GeneID" id="80519058"/>
<feature type="domain" description="Glycosyltransferase 2-like" evidence="1">
    <location>
        <begin position="12"/>
        <end position="128"/>
    </location>
</feature>
<dbReference type="InterPro" id="IPR001173">
    <property type="entry name" value="Glyco_trans_2-like"/>
</dbReference>
<protein>
    <recommendedName>
        <fullName evidence="1">Glycosyltransferase 2-like domain-containing protein</fullName>
    </recommendedName>
</protein>
<dbReference type="InterPro" id="IPR029044">
    <property type="entry name" value="Nucleotide-diphossugar_trans"/>
</dbReference>
<dbReference type="RefSeq" id="YP_010782294.1">
    <property type="nucleotide sequence ID" value="NC_075039.1"/>
</dbReference>
<name>A0A6N1P3T4_9VIRU</name>
<dbReference type="Gene3D" id="3.90.550.10">
    <property type="entry name" value="Spore Coat Polysaccharide Biosynthesis Protein SpsA, Chain A"/>
    <property type="match status" value="1"/>
</dbReference>
<sequence length="597" mass="70621">MLSVSIVTISQYSRIEFLKILSKCIKNQDYQNIIEWIIVDTSHVGYNKTDEDLSLFVEEINNEKFIKIVYFKSIKETIGGWRNESSLLVSGDIVVCMDDDDYYPPQRVSHAVESLKDKNVLLAGCDKMYFYDIHYKKFYQFNGFGKTHSTNNCFAYWKEYLAKHKYDENTHNAEENSFTNNFTEPMIQLEPDKTILHFSHDTNTYNKKKIIHMNFVLTPDQKYITEKNITIEKFITDNLILNDYQKLFETLSQPHESNYDIVYYLGLSPIWSPLQQDLGGSEQAVKHLTQEWAKKGKKVAVYGNFSWMGNFEGVDYINYEKFKFWDKFKTLILWRYHACFPFLSFDLRADKILLDLHDNIPEHYPFILKNKDKITSWMLKSVFHKEVIEAITGEIIPNTVVIENGIRIEDFSKQTKDSRNPFRMCYCSCYTRGLYRILKNIWPLVYKLEPRAELHIYYGMDLVLNQKFKDEMRILLSQPGVMDHGRQPIEVINREKHMSTFHFYYTDCLAEIDCISIRESLVAGCIPIISNINLFKYRDGIHVKWLPNLSDFNQQIACGIVELLHNIVLQTRLRNEYYKSPTIISWEQCADQWLKYI</sequence>
<proteinExistence type="predicted"/>
<reference evidence="2" key="2">
    <citation type="journal article" date="2018" name="Nat. Commun.">
        <title>Tailed giant Tupanvirus possesses the most complete translational apparatus of the known virosphere.</title>
        <authorList>
            <person name="Abrahao J."/>
            <person name="Silva L."/>
            <person name="Silva L.S."/>
            <person name="Khalil J.Y.B."/>
            <person name="Rodrigues R."/>
            <person name="Arantes T."/>
            <person name="Assis F."/>
            <person name="Boratto P."/>
            <person name="Andrade M."/>
            <person name="Kroon E.G."/>
            <person name="Ribeiro B."/>
            <person name="Bergier I."/>
            <person name="Seligmann H."/>
            <person name="Ghigo E."/>
            <person name="Colson P."/>
            <person name="Levasseur A."/>
            <person name="Kroemer G."/>
            <person name="Raoult D."/>
            <person name="La Scola B."/>
        </authorList>
    </citation>
    <scope>NUCLEOTIDE SEQUENCE [LARGE SCALE GENOMIC DNA]</scope>
    <source>
        <strain evidence="2">Soda lake</strain>
    </source>
</reference>
<dbReference type="KEGG" id="vg:80519058"/>
<dbReference type="SUPFAM" id="SSF53448">
    <property type="entry name" value="Nucleotide-diphospho-sugar transferases"/>
    <property type="match status" value="1"/>
</dbReference>
<dbReference type="EMBL" id="KY523104">
    <property type="protein sequence ID" value="QKU35621.1"/>
    <property type="molecule type" value="Genomic_DNA"/>
</dbReference>
<reference evidence="2" key="1">
    <citation type="submission" date="2017-01" db="EMBL/GenBank/DDBJ databases">
        <authorList>
            <person name="Assis F.L."/>
            <person name="Abrahao J.S."/>
            <person name="Silva L."/>
            <person name="Khalil J.B."/>
            <person name="Rodrigues R."/>
            <person name="Silva L.S."/>
            <person name="Arantes T."/>
            <person name="Boratto P."/>
            <person name="Andrade M."/>
            <person name="Kroon E.G."/>
            <person name="Ribeiro B."/>
            <person name="Bergier I."/>
            <person name="Seligmann H."/>
            <person name="Ghigo E."/>
            <person name="Colson P."/>
            <person name="Levasseur A."/>
            <person name="Raoult D."/>
            <person name="Scola B.L."/>
        </authorList>
    </citation>
    <scope>NUCLEOTIDE SEQUENCE</scope>
    <source>
        <strain evidence="2">Soda lake</strain>
    </source>
</reference>
<dbReference type="SUPFAM" id="SSF53756">
    <property type="entry name" value="UDP-Glycosyltransferase/glycogen phosphorylase"/>
    <property type="match status" value="1"/>
</dbReference>
<accession>A0A6N1P3T4</accession>
<dbReference type="Pfam" id="PF00535">
    <property type="entry name" value="Glycos_transf_2"/>
    <property type="match status" value="1"/>
</dbReference>
<dbReference type="CDD" id="cd00761">
    <property type="entry name" value="Glyco_tranf_GTA_type"/>
    <property type="match status" value="1"/>
</dbReference>
<evidence type="ECO:0000313" key="2">
    <source>
        <dbReference type="EMBL" id="QKU35621.1"/>
    </source>
</evidence>
<organism evidence="2">
    <name type="scientific">Tupanvirus soda lake</name>
    <dbReference type="NCBI Taxonomy" id="2126985"/>
    <lineage>
        <taxon>Viruses</taxon>
        <taxon>Varidnaviria</taxon>
        <taxon>Bamfordvirae</taxon>
        <taxon>Nucleocytoviricota</taxon>
        <taxon>Megaviricetes</taxon>
        <taxon>Imitervirales</taxon>
        <taxon>Mimiviridae</taxon>
        <taxon>Megamimivirinae</taxon>
        <taxon>Tupanvirus</taxon>
        <taxon>Tupanvirus salinum</taxon>
    </lineage>
</organism>